<accession>A0ABV0A440</accession>
<dbReference type="EMBL" id="JAQYXP010000006">
    <property type="protein sequence ID" value="MEN3238573.1"/>
    <property type="molecule type" value="Genomic_DNA"/>
</dbReference>
<name>A0ABV0A440_9HYPH</name>
<gene>
    <name evidence="2" type="ORF">PUR29_34605</name>
</gene>
<evidence type="ECO:0000256" key="1">
    <source>
        <dbReference type="SAM" id="SignalP"/>
    </source>
</evidence>
<feature type="chain" id="PRO_5046513558" evidence="1">
    <location>
        <begin position="22"/>
        <end position="79"/>
    </location>
</feature>
<keyword evidence="3" id="KW-1185">Reference proteome</keyword>
<protein>
    <submittedName>
        <fullName evidence="2">Uncharacterized protein</fullName>
    </submittedName>
</protein>
<reference evidence="2 3" key="1">
    <citation type="journal article" date="2023" name="PLoS ONE">
        <title>Complete genome assembly of Hawai'i environmental nontuberculous mycobacteria reveals unexpected co-isolation with methylobacteria.</title>
        <authorList>
            <person name="Hendrix J."/>
            <person name="Epperson L.E."/>
            <person name="Tong E.I."/>
            <person name="Chan Y.L."/>
            <person name="Hasan N.A."/>
            <person name="Dawrs S.N."/>
            <person name="Norton G.J."/>
            <person name="Virdi R."/>
            <person name="Crooks J.L."/>
            <person name="Chan E.D."/>
            <person name="Honda J.R."/>
            <person name="Strong M."/>
        </authorList>
    </citation>
    <scope>NUCLEOTIDE SEQUENCE [LARGE SCALE GENOMIC DNA]</scope>
    <source>
        <strain evidence="2 3">NJH_HI04-1</strain>
    </source>
</reference>
<proteinExistence type="predicted"/>
<evidence type="ECO:0000313" key="2">
    <source>
        <dbReference type="EMBL" id="MEN3238573.1"/>
    </source>
</evidence>
<dbReference type="Proteomes" id="UP001407347">
    <property type="component" value="Unassembled WGS sequence"/>
</dbReference>
<comment type="caution">
    <text evidence="2">The sequence shown here is derived from an EMBL/GenBank/DDBJ whole genome shotgun (WGS) entry which is preliminary data.</text>
</comment>
<feature type="signal peptide" evidence="1">
    <location>
        <begin position="1"/>
        <end position="21"/>
    </location>
</feature>
<organism evidence="2 3">
    <name type="scientific">Methylobacterium ajmalii</name>
    <dbReference type="NCBI Taxonomy" id="2738439"/>
    <lineage>
        <taxon>Bacteria</taxon>
        <taxon>Pseudomonadati</taxon>
        <taxon>Pseudomonadota</taxon>
        <taxon>Alphaproteobacteria</taxon>
        <taxon>Hyphomicrobiales</taxon>
        <taxon>Methylobacteriaceae</taxon>
        <taxon>Methylobacterium</taxon>
    </lineage>
</organism>
<dbReference type="RefSeq" id="WP_346013705.1">
    <property type="nucleotide sequence ID" value="NZ_JAQYXP010000006.1"/>
</dbReference>
<evidence type="ECO:0000313" key="3">
    <source>
        <dbReference type="Proteomes" id="UP001407347"/>
    </source>
</evidence>
<sequence>MREIIVTSVIASLIGITGALAQAQSIQGDPRRACPDGYTRSGSFCRPKSADSPPAVYKPRGATCPYGTVSSGSGCKTQF</sequence>
<keyword evidence="1" id="KW-0732">Signal</keyword>